<organism evidence="1 2">
    <name type="scientific">Turneriella parva (strain ATCC BAA-1111 / DSM 21527 / NCTC 11395 / H)</name>
    <name type="common">Leptospira parva</name>
    <dbReference type="NCBI Taxonomy" id="869212"/>
    <lineage>
        <taxon>Bacteria</taxon>
        <taxon>Pseudomonadati</taxon>
        <taxon>Spirochaetota</taxon>
        <taxon>Spirochaetia</taxon>
        <taxon>Leptospirales</taxon>
        <taxon>Leptospiraceae</taxon>
        <taxon>Turneriella</taxon>
    </lineage>
</organism>
<dbReference type="CDD" id="cd02440">
    <property type="entry name" value="AdoMet_MTases"/>
    <property type="match status" value="1"/>
</dbReference>
<evidence type="ECO:0000313" key="1">
    <source>
        <dbReference type="EMBL" id="AFM13112.1"/>
    </source>
</evidence>
<dbReference type="OrthoDB" id="9782855at2"/>
<dbReference type="KEGG" id="tpx:Turpa_2470"/>
<dbReference type="RefSeq" id="WP_014803618.1">
    <property type="nucleotide sequence ID" value="NC_018020.1"/>
</dbReference>
<dbReference type="Pfam" id="PF02353">
    <property type="entry name" value="CMAS"/>
    <property type="match status" value="1"/>
</dbReference>
<dbReference type="PANTHER" id="PTHR43832:SF1">
    <property type="entry name" value="S-ADENOSYL-L-METHIONINE-DEPENDENT METHYLTRANSFERASES SUPERFAMILY PROTEIN"/>
    <property type="match status" value="1"/>
</dbReference>
<keyword evidence="2" id="KW-1185">Reference proteome</keyword>
<dbReference type="PANTHER" id="PTHR43832">
    <property type="match status" value="1"/>
</dbReference>
<keyword evidence="1" id="KW-0489">Methyltransferase</keyword>
<accession>I4B755</accession>
<dbReference type="HOGENOM" id="CLU_045794_0_0_12"/>
<sequence length="341" mass="39573">MIDSLLAKGLLPDFIIRRGIRMLNRRRLKEISAHNIELGQAKAMALVETLRKSEIAILTEKANEQHYEIPAEFFALVLGKNRKYSSCYYPTGRESLDQAEDLMLAETVAMARLADGQNILELGCGWGSLSLYMASKFPKARITAISNSASQKAYIDSEAKRRGIKNLKIITADVNRFKPAASFDRVVSVEMFEHMRNYDELFGRIRSWLKPKGMLFVHIFTHRMFPYLFEDKASDDWMSRYFFSGGIMPSNQLFSYFSKGFSLKEQRIFKGTHYHLTSEHWLQNMDKNRKAIEGIFAKVYGEANVTRWINYWRVFFLAVSELFRARGGEEWNVSHYLFEKA</sequence>
<reference evidence="1 2" key="1">
    <citation type="submission" date="2012-06" db="EMBL/GenBank/DDBJ databases">
        <title>The complete chromosome of genome of Turneriella parva DSM 21527.</title>
        <authorList>
            <consortium name="US DOE Joint Genome Institute (JGI-PGF)"/>
            <person name="Lucas S."/>
            <person name="Han J."/>
            <person name="Lapidus A."/>
            <person name="Bruce D."/>
            <person name="Goodwin L."/>
            <person name="Pitluck S."/>
            <person name="Peters L."/>
            <person name="Kyrpides N."/>
            <person name="Mavromatis K."/>
            <person name="Ivanova N."/>
            <person name="Mikhailova N."/>
            <person name="Chertkov O."/>
            <person name="Detter J.C."/>
            <person name="Tapia R."/>
            <person name="Han C."/>
            <person name="Land M."/>
            <person name="Hauser L."/>
            <person name="Markowitz V."/>
            <person name="Cheng J.-F."/>
            <person name="Hugenholtz P."/>
            <person name="Woyke T."/>
            <person name="Wu D."/>
            <person name="Gronow S."/>
            <person name="Wellnitz S."/>
            <person name="Brambilla E."/>
            <person name="Klenk H.-P."/>
            <person name="Eisen J.A."/>
        </authorList>
    </citation>
    <scope>NUCLEOTIDE SEQUENCE [LARGE SCALE GENOMIC DNA]</scope>
    <source>
        <strain evidence="2">ATCC BAA-1111 / DSM 21527 / NCTC 11395 / H</strain>
    </source>
</reference>
<evidence type="ECO:0000313" key="2">
    <source>
        <dbReference type="Proteomes" id="UP000006048"/>
    </source>
</evidence>
<dbReference type="InterPro" id="IPR029063">
    <property type="entry name" value="SAM-dependent_MTases_sf"/>
</dbReference>
<name>I4B755_TURPD</name>
<dbReference type="Gene3D" id="3.40.50.150">
    <property type="entry name" value="Vaccinia Virus protein VP39"/>
    <property type="match status" value="1"/>
</dbReference>
<dbReference type="SUPFAM" id="SSF53335">
    <property type="entry name" value="S-adenosyl-L-methionine-dependent methyltransferases"/>
    <property type="match status" value="1"/>
</dbReference>
<dbReference type="GO" id="GO:0032259">
    <property type="term" value="P:methylation"/>
    <property type="evidence" value="ECO:0007669"/>
    <property type="project" value="UniProtKB-KW"/>
</dbReference>
<dbReference type="EMBL" id="CP002959">
    <property type="protein sequence ID" value="AFM13112.1"/>
    <property type="molecule type" value="Genomic_DNA"/>
</dbReference>
<dbReference type="Proteomes" id="UP000006048">
    <property type="component" value="Chromosome"/>
</dbReference>
<dbReference type="STRING" id="869212.Turpa_2470"/>
<keyword evidence="1" id="KW-0808">Transferase</keyword>
<dbReference type="AlphaFoldDB" id="I4B755"/>
<proteinExistence type="predicted"/>
<gene>
    <name evidence="1" type="ordered locus">Turpa_2470</name>
</gene>
<dbReference type="GO" id="GO:0008168">
    <property type="term" value="F:methyltransferase activity"/>
    <property type="evidence" value="ECO:0007669"/>
    <property type="project" value="UniProtKB-KW"/>
</dbReference>
<dbReference type="PATRIC" id="fig|869212.3.peg.2486"/>
<protein>
    <submittedName>
        <fullName evidence="1">Methyltransferase type 11</fullName>
    </submittedName>
</protein>
<dbReference type="FunFam" id="3.40.50.150:FF:000554">
    <property type="entry name" value="Cation-transporting ATPase"/>
    <property type="match status" value="1"/>
</dbReference>